<organism evidence="9 10">
    <name type="scientific">Baekduia soli</name>
    <dbReference type="NCBI Taxonomy" id="496014"/>
    <lineage>
        <taxon>Bacteria</taxon>
        <taxon>Bacillati</taxon>
        <taxon>Actinomycetota</taxon>
        <taxon>Thermoleophilia</taxon>
        <taxon>Solirubrobacterales</taxon>
        <taxon>Baekduiaceae</taxon>
        <taxon>Baekduia</taxon>
    </lineage>
</organism>
<gene>
    <name evidence="9" type="ORF">FSW04_01380</name>
</gene>
<evidence type="ECO:0000256" key="4">
    <source>
        <dbReference type="PIRSR" id="PIRSR000188-1"/>
    </source>
</evidence>
<keyword evidence="10" id="KW-1185">Reference proteome</keyword>
<dbReference type="Pfam" id="PF00208">
    <property type="entry name" value="ELFV_dehydrog"/>
    <property type="match status" value="1"/>
</dbReference>
<dbReference type="EMBL" id="CP042430">
    <property type="protein sequence ID" value="QEC46360.1"/>
    <property type="molecule type" value="Genomic_DNA"/>
</dbReference>
<evidence type="ECO:0000256" key="6">
    <source>
        <dbReference type="RuleBase" id="RU004417"/>
    </source>
</evidence>
<dbReference type="SMART" id="SM00839">
    <property type="entry name" value="ELFV_dehydrog"/>
    <property type="match status" value="1"/>
</dbReference>
<sequence>MGLAPRGRRDLRRALHGQRQRRHARRRCRRDRDGPRIVLSDLSIDAAFDDHEVVELVHDPQTGLRAIIAVHCTAPGPAMGGIRRMDYRSVEDALIDVLRLSRAMTAKNVMAGLPLGGGKTVMIDRGDPADPRQLAALGEAIGRLDGRYAGAEDIGTGPADMDVIARHTRHVVGRPASSGGSGDPSPTTARTVLHACLSALRRPREAGALEGIRAGVQGVGKVGAALARGLHALGADVVVADASAGRAERLADELQAAVAAPAALLDMKLDLLAPCAVGGVIDRPVAGRIRARVVCGAANNQLTIPGLADVLHERGVLYVPDYVANCGGIIQVGGEYLGWTPDKVEASVTAAIARCDDLLSDARTSGLPPAAQADLVVARRLEQLLGAAA</sequence>
<dbReference type="PANTHER" id="PTHR42722:SF1">
    <property type="entry name" value="VALINE DEHYDROGENASE"/>
    <property type="match status" value="1"/>
</dbReference>
<feature type="binding site" evidence="5">
    <location>
        <begin position="218"/>
        <end position="223"/>
    </location>
    <ligand>
        <name>NAD(+)</name>
        <dbReference type="ChEBI" id="CHEBI:57540"/>
    </ligand>
</feature>
<evidence type="ECO:0000256" key="5">
    <source>
        <dbReference type="PIRSR" id="PIRSR000188-2"/>
    </source>
</evidence>
<dbReference type="Gene3D" id="3.40.50.720">
    <property type="entry name" value="NAD(P)-binding Rossmann-like Domain"/>
    <property type="match status" value="1"/>
</dbReference>
<dbReference type="AlphaFoldDB" id="A0A5B8U073"/>
<reference evidence="9 10" key="1">
    <citation type="journal article" date="2018" name="J. Microbiol.">
        <title>Baekduia soli gen. nov., sp. nov., a novel bacterium isolated from the soil of Baekdu Mountain and proposal of a novel family name, Baekduiaceae fam. nov.</title>
        <authorList>
            <person name="An D.S."/>
            <person name="Siddiqi M.Z."/>
            <person name="Kim K.H."/>
            <person name="Yu H.S."/>
            <person name="Im W.T."/>
        </authorList>
    </citation>
    <scope>NUCLEOTIDE SEQUENCE [LARGE SCALE GENOMIC DNA]</scope>
    <source>
        <strain evidence="9 10">BR7-21</strain>
    </source>
</reference>
<accession>A0A5B8U073</accession>
<evidence type="ECO:0000313" key="10">
    <source>
        <dbReference type="Proteomes" id="UP000321805"/>
    </source>
</evidence>
<evidence type="ECO:0000256" key="7">
    <source>
        <dbReference type="SAM" id="MobiDB-lite"/>
    </source>
</evidence>
<dbReference type="GO" id="GO:0000166">
    <property type="term" value="F:nucleotide binding"/>
    <property type="evidence" value="ECO:0007669"/>
    <property type="project" value="UniProtKB-KW"/>
</dbReference>
<feature type="compositionally biased region" description="Basic residues" evidence="7">
    <location>
        <begin position="9"/>
        <end position="29"/>
    </location>
</feature>
<name>A0A5B8U073_9ACTN</name>
<dbReference type="GO" id="GO:0016639">
    <property type="term" value="F:oxidoreductase activity, acting on the CH-NH2 group of donors, NAD or NADP as acceptor"/>
    <property type="evidence" value="ECO:0007669"/>
    <property type="project" value="InterPro"/>
</dbReference>
<evidence type="ECO:0000256" key="1">
    <source>
        <dbReference type="ARBA" id="ARBA00006382"/>
    </source>
</evidence>
<dbReference type="GO" id="GO:0006520">
    <property type="term" value="P:amino acid metabolic process"/>
    <property type="evidence" value="ECO:0007669"/>
    <property type="project" value="InterPro"/>
</dbReference>
<keyword evidence="3 5" id="KW-0520">NAD</keyword>
<dbReference type="Gene3D" id="3.40.50.10860">
    <property type="entry name" value="Leucine Dehydrogenase, chain A, domain 1"/>
    <property type="match status" value="1"/>
</dbReference>
<dbReference type="OrthoDB" id="9803297at2"/>
<dbReference type="PRINTS" id="PR00082">
    <property type="entry name" value="GLFDHDRGNASE"/>
</dbReference>
<dbReference type="InterPro" id="IPR036291">
    <property type="entry name" value="NAD(P)-bd_dom_sf"/>
</dbReference>
<dbReference type="InterPro" id="IPR006097">
    <property type="entry name" value="Glu/Leu/Phe/Val/Trp_DH_dimer"/>
</dbReference>
<feature type="domain" description="Glutamate/phenylalanine/leucine/valine/L-tryptophan dehydrogenase C-terminal" evidence="8">
    <location>
        <begin position="182"/>
        <end position="386"/>
    </location>
</feature>
<evidence type="ECO:0000256" key="3">
    <source>
        <dbReference type="ARBA" id="ARBA00023027"/>
    </source>
</evidence>
<dbReference type="SUPFAM" id="SSF53223">
    <property type="entry name" value="Aminoacid dehydrogenase-like, N-terminal domain"/>
    <property type="match status" value="1"/>
</dbReference>
<proteinExistence type="inferred from homology"/>
<evidence type="ECO:0000259" key="8">
    <source>
        <dbReference type="SMART" id="SM00839"/>
    </source>
</evidence>
<comment type="similarity">
    <text evidence="1 6">Belongs to the Glu/Leu/Phe/Val dehydrogenases family.</text>
</comment>
<dbReference type="Proteomes" id="UP000321805">
    <property type="component" value="Chromosome"/>
</dbReference>
<dbReference type="PANTHER" id="PTHR42722">
    <property type="entry name" value="LEUCINE DEHYDROGENASE"/>
    <property type="match status" value="1"/>
</dbReference>
<protein>
    <submittedName>
        <fullName evidence="9">Glu/Leu/Phe/Val dehydrogenase</fullName>
    </submittedName>
</protein>
<dbReference type="InterPro" id="IPR016211">
    <property type="entry name" value="Glu/Phe/Leu/Val/Trp_DH_bac/arc"/>
</dbReference>
<evidence type="ECO:0000313" key="9">
    <source>
        <dbReference type="EMBL" id="QEC46360.1"/>
    </source>
</evidence>
<dbReference type="Pfam" id="PF02812">
    <property type="entry name" value="ELFV_dehydrog_N"/>
    <property type="match status" value="1"/>
</dbReference>
<evidence type="ECO:0000256" key="2">
    <source>
        <dbReference type="ARBA" id="ARBA00023002"/>
    </source>
</evidence>
<dbReference type="InterPro" id="IPR006096">
    <property type="entry name" value="Glu/Leu/Phe/Val/Trp_DH_C"/>
</dbReference>
<dbReference type="InterPro" id="IPR046346">
    <property type="entry name" value="Aminoacid_DH-like_N_sf"/>
</dbReference>
<keyword evidence="5" id="KW-0547">Nucleotide-binding</keyword>
<dbReference type="SUPFAM" id="SSF51735">
    <property type="entry name" value="NAD(P)-binding Rossmann-fold domains"/>
    <property type="match status" value="1"/>
</dbReference>
<dbReference type="KEGG" id="bsol:FSW04_01380"/>
<keyword evidence="2 6" id="KW-0560">Oxidoreductase</keyword>
<feature type="active site" description="Proton donor/acceptor" evidence="4">
    <location>
        <position position="119"/>
    </location>
</feature>
<dbReference type="PIRSF" id="PIRSF000188">
    <property type="entry name" value="Phe_leu_dh"/>
    <property type="match status" value="1"/>
</dbReference>
<feature type="region of interest" description="Disordered" evidence="7">
    <location>
        <begin position="1"/>
        <end position="30"/>
    </location>
</feature>
<dbReference type="InterPro" id="IPR006095">
    <property type="entry name" value="Glu/Leu/Phe/Val/Trp_DH"/>
</dbReference>